<comment type="function">
    <text evidence="3">General (non sugar-specific) component of the phosphoenolpyruvate-dependent sugar phosphotransferase system (sugar PTS). This major carbohydrate active-transport system catalyzes the phosphorylation of incoming sugar substrates concomitantly with their translocation across the cell membrane. Enzyme I transfers the phosphoryl group from phosphoenolpyruvate (PEP) to the phosphoryl carrier protein (HPr).</text>
</comment>
<sequence>MTFTTVIIVSVKYLFHSSGTKKLFSRAKSVYYRGVTQFNSLALINAVTDLAELLGRRTTVEGFLQDLVATVANHLGSDVCSVYLYDVEQDLLVLRATRGLNPLLLGKVRLNPGEGLTGQAFLKNSPILERNAAASSMNKAIPDLGEDDYPAFLGVPIKRNDLGIGVLTLQYRDADSIDPQALRALRTLASHLASTLENVAALYELHEEPSQGTPSEEKPFEAGLLQGTSASRGIAIGLLEYLDGRVIDRSLPIQRSIEDAIELSTRQLQELQHKVDQSLSDVALMIFSSHLLMLRDESFVGRMVDLALDGSDPREAVESVVADFSSRFAAIPDPRFQEKAQDVQDLGNRIMRNLQALEDKDGDYRGHVVVVQDLFPSELVKLHLQKVEGVIFAGGGATSHVAILAQSLHLPVVGTGDPRLFSIPSGVHVVVDAEDGKVIVAPGREVLEAYRQRLRPLLRQARHPGEEKIPSPLLSADGIPLTLLANANLVKDARSAFSLGAQGIGLYRSEFPFLIRNGFPTEEEQYNVYLRVVEETPGLPVGFRTLDLGGDKLLSSQVGREDNPFLGYRGIRFLLDHRDLFRDQLRAMLRAGHGAEISIQFPMIASLDEFRTAREEVLRSIADLQAEGIPCHTAPQLGVMVELPATIEIARDLAQEADFFSIGTNDLIMYMLAADRANHRVASLYRSVHPGVLRALQRLTEVAHDTGRPISVCGATAEDPAMILFYLGIGITRLSVDATSLLGVARILQGISLSEAQERARRMLSTSTLAELDSLACAIRGEFSQEGRE</sequence>
<evidence type="ECO:0000256" key="4">
    <source>
        <dbReference type="ARBA" id="ARBA00004496"/>
    </source>
</evidence>
<evidence type="ECO:0000259" key="17">
    <source>
        <dbReference type="SMART" id="SM00065"/>
    </source>
</evidence>
<proteinExistence type="inferred from homology"/>
<gene>
    <name evidence="18" type="ORF">SAMN05920897_11386</name>
</gene>
<dbReference type="Gene3D" id="3.50.30.10">
    <property type="entry name" value="Phosphohistidine domain"/>
    <property type="match status" value="1"/>
</dbReference>
<dbReference type="Gene3D" id="3.20.20.60">
    <property type="entry name" value="Phosphoenolpyruvate-binding domains"/>
    <property type="match status" value="1"/>
</dbReference>
<evidence type="ECO:0000256" key="9">
    <source>
        <dbReference type="ARBA" id="ARBA00022490"/>
    </source>
</evidence>
<dbReference type="STRING" id="159291.SAMN05920897_11386"/>
<dbReference type="AlphaFoldDB" id="A0A1N6V0X7"/>
<evidence type="ECO:0000256" key="2">
    <source>
        <dbReference type="ARBA" id="ARBA00001946"/>
    </source>
</evidence>
<evidence type="ECO:0000256" key="6">
    <source>
        <dbReference type="ARBA" id="ARBA00012232"/>
    </source>
</evidence>
<dbReference type="PANTHER" id="PTHR46244:SF3">
    <property type="entry name" value="PHOSPHOENOLPYRUVATE-PROTEIN PHOSPHOTRANSFERASE"/>
    <property type="match status" value="1"/>
</dbReference>
<evidence type="ECO:0000256" key="12">
    <source>
        <dbReference type="ARBA" id="ARBA00022683"/>
    </source>
</evidence>
<evidence type="ECO:0000256" key="15">
    <source>
        <dbReference type="ARBA" id="ARBA00022842"/>
    </source>
</evidence>
<evidence type="ECO:0000256" key="3">
    <source>
        <dbReference type="ARBA" id="ARBA00002728"/>
    </source>
</evidence>
<evidence type="ECO:0000256" key="1">
    <source>
        <dbReference type="ARBA" id="ARBA00000683"/>
    </source>
</evidence>
<feature type="domain" description="GAF" evidence="17">
    <location>
        <begin position="59"/>
        <end position="206"/>
    </location>
</feature>
<accession>A0A1N6V0X7</accession>
<keyword evidence="14" id="KW-0418">Kinase</keyword>
<protein>
    <recommendedName>
        <fullName evidence="7">Phosphoenolpyruvate-protein phosphotransferase</fullName>
        <ecNumber evidence="6">2.7.3.9</ecNumber>
    </recommendedName>
    <alternativeName>
        <fullName evidence="16">Phosphotransferase system, enzyme I</fullName>
    </alternativeName>
</protein>
<dbReference type="InterPro" id="IPR003018">
    <property type="entry name" value="GAF"/>
</dbReference>
<dbReference type="PANTHER" id="PTHR46244">
    <property type="entry name" value="PHOSPHOENOLPYRUVATE-PROTEIN PHOSPHOTRANSFERASE"/>
    <property type="match status" value="1"/>
</dbReference>
<dbReference type="PRINTS" id="PR01736">
    <property type="entry name" value="PHPHTRNFRASE"/>
</dbReference>
<dbReference type="Proteomes" id="UP000186400">
    <property type="component" value="Unassembled WGS sequence"/>
</dbReference>
<keyword evidence="11 18" id="KW-0808">Transferase</keyword>
<dbReference type="InterPro" id="IPR006318">
    <property type="entry name" value="PTS_EI-like"/>
</dbReference>
<dbReference type="InterPro" id="IPR036618">
    <property type="entry name" value="PtsI_HPr-bd_sf"/>
</dbReference>
<name>A0A1N6V0X7_9SPIO</name>
<comment type="similarity">
    <text evidence="5">Belongs to the PEP-utilizing enzyme family.</text>
</comment>
<dbReference type="InterPro" id="IPR050499">
    <property type="entry name" value="PEP-utilizing_PTS_enzyme"/>
</dbReference>
<keyword evidence="13" id="KW-0479">Metal-binding</keyword>
<dbReference type="InterPro" id="IPR015813">
    <property type="entry name" value="Pyrv/PenolPyrv_kinase-like_dom"/>
</dbReference>
<evidence type="ECO:0000256" key="10">
    <source>
        <dbReference type="ARBA" id="ARBA00022597"/>
    </source>
</evidence>
<dbReference type="GO" id="GO:0005737">
    <property type="term" value="C:cytoplasm"/>
    <property type="evidence" value="ECO:0007669"/>
    <property type="project" value="UniProtKB-SubCell"/>
</dbReference>
<dbReference type="InterPro" id="IPR008279">
    <property type="entry name" value="PEP-util_enz_mobile_dom"/>
</dbReference>
<dbReference type="GO" id="GO:0016301">
    <property type="term" value="F:kinase activity"/>
    <property type="evidence" value="ECO:0007669"/>
    <property type="project" value="UniProtKB-KW"/>
</dbReference>
<dbReference type="GO" id="GO:0008965">
    <property type="term" value="F:phosphoenolpyruvate-protein phosphotransferase activity"/>
    <property type="evidence" value="ECO:0007669"/>
    <property type="project" value="UniProtKB-EC"/>
</dbReference>
<evidence type="ECO:0000256" key="11">
    <source>
        <dbReference type="ARBA" id="ARBA00022679"/>
    </source>
</evidence>
<dbReference type="InterPro" id="IPR029016">
    <property type="entry name" value="GAF-like_dom_sf"/>
</dbReference>
<dbReference type="EC" id="2.7.3.9" evidence="6"/>
<dbReference type="SUPFAM" id="SSF51621">
    <property type="entry name" value="Phosphoenolpyruvate/pyruvate domain"/>
    <property type="match status" value="1"/>
</dbReference>
<dbReference type="SUPFAM" id="SSF55781">
    <property type="entry name" value="GAF domain-like"/>
    <property type="match status" value="1"/>
</dbReference>
<comment type="subcellular location">
    <subcellularLocation>
        <location evidence="4">Cytoplasm</location>
    </subcellularLocation>
</comment>
<keyword evidence="15" id="KW-0460">Magnesium</keyword>
<dbReference type="InterPro" id="IPR036637">
    <property type="entry name" value="Phosphohistidine_dom_sf"/>
</dbReference>
<evidence type="ECO:0000256" key="16">
    <source>
        <dbReference type="ARBA" id="ARBA00033235"/>
    </source>
</evidence>
<keyword evidence="10" id="KW-0762">Sugar transport</keyword>
<evidence type="ECO:0000313" key="18">
    <source>
        <dbReference type="EMBL" id="SIQ71452.1"/>
    </source>
</evidence>
<evidence type="ECO:0000256" key="14">
    <source>
        <dbReference type="ARBA" id="ARBA00022777"/>
    </source>
</evidence>
<dbReference type="Pfam" id="PF02896">
    <property type="entry name" value="PEP-utilizers_C"/>
    <property type="match status" value="1"/>
</dbReference>
<dbReference type="EMBL" id="FTMS01000013">
    <property type="protein sequence ID" value="SIQ71452.1"/>
    <property type="molecule type" value="Genomic_DNA"/>
</dbReference>
<dbReference type="InterPro" id="IPR000121">
    <property type="entry name" value="PEP_util_C"/>
</dbReference>
<comment type="catalytic activity">
    <reaction evidence="1">
        <text>L-histidyl-[protein] + phosphoenolpyruvate = N(pros)-phospho-L-histidyl-[protein] + pyruvate</text>
        <dbReference type="Rhea" id="RHEA:23880"/>
        <dbReference type="Rhea" id="RHEA-COMP:9745"/>
        <dbReference type="Rhea" id="RHEA-COMP:9746"/>
        <dbReference type="ChEBI" id="CHEBI:15361"/>
        <dbReference type="ChEBI" id="CHEBI:29979"/>
        <dbReference type="ChEBI" id="CHEBI:58702"/>
        <dbReference type="ChEBI" id="CHEBI:64837"/>
        <dbReference type="EC" id="2.7.3.9"/>
    </reaction>
</comment>
<comment type="cofactor">
    <cofactor evidence="2">
        <name>Mg(2+)</name>
        <dbReference type="ChEBI" id="CHEBI:18420"/>
    </cofactor>
</comment>
<dbReference type="SUPFAM" id="SSF47831">
    <property type="entry name" value="Enzyme I of the PEP:sugar phosphotransferase system HPr-binding (sub)domain"/>
    <property type="match status" value="1"/>
</dbReference>
<keyword evidence="12" id="KW-0598">Phosphotransferase system</keyword>
<dbReference type="Pfam" id="PF00391">
    <property type="entry name" value="PEP-utilizers"/>
    <property type="match status" value="1"/>
</dbReference>
<evidence type="ECO:0000256" key="13">
    <source>
        <dbReference type="ARBA" id="ARBA00022723"/>
    </source>
</evidence>
<evidence type="ECO:0000256" key="7">
    <source>
        <dbReference type="ARBA" id="ARBA00016544"/>
    </source>
</evidence>
<dbReference type="Gene3D" id="1.10.274.10">
    <property type="entry name" value="PtsI, HPr-binding domain"/>
    <property type="match status" value="1"/>
</dbReference>
<dbReference type="InterPro" id="IPR040442">
    <property type="entry name" value="Pyrv_kinase-like_dom_sf"/>
</dbReference>
<keyword evidence="9" id="KW-0963">Cytoplasm</keyword>
<dbReference type="Gene3D" id="3.30.450.40">
    <property type="match status" value="1"/>
</dbReference>
<dbReference type="GO" id="GO:0009401">
    <property type="term" value="P:phosphoenolpyruvate-dependent sugar phosphotransferase system"/>
    <property type="evidence" value="ECO:0007669"/>
    <property type="project" value="UniProtKB-KW"/>
</dbReference>
<dbReference type="Pfam" id="PF13185">
    <property type="entry name" value="GAF_2"/>
    <property type="match status" value="1"/>
</dbReference>
<dbReference type="InterPro" id="IPR008731">
    <property type="entry name" value="PTS_EIN"/>
</dbReference>
<dbReference type="NCBIfam" id="TIGR01417">
    <property type="entry name" value="PTS_I_fam"/>
    <property type="match status" value="1"/>
</dbReference>
<dbReference type="GO" id="GO:0046872">
    <property type="term" value="F:metal ion binding"/>
    <property type="evidence" value="ECO:0007669"/>
    <property type="project" value="UniProtKB-KW"/>
</dbReference>
<dbReference type="Pfam" id="PF05524">
    <property type="entry name" value="PEP-utilisers_N"/>
    <property type="match status" value="1"/>
</dbReference>
<evidence type="ECO:0000256" key="5">
    <source>
        <dbReference type="ARBA" id="ARBA00007837"/>
    </source>
</evidence>
<organism evidence="18 19">
    <name type="scientific">Alkalispirochaeta americana</name>
    <dbReference type="NCBI Taxonomy" id="159291"/>
    <lineage>
        <taxon>Bacteria</taxon>
        <taxon>Pseudomonadati</taxon>
        <taxon>Spirochaetota</taxon>
        <taxon>Spirochaetia</taxon>
        <taxon>Spirochaetales</taxon>
        <taxon>Spirochaetaceae</taxon>
        <taxon>Alkalispirochaeta</taxon>
    </lineage>
</organism>
<dbReference type="SMART" id="SM00065">
    <property type="entry name" value="GAF"/>
    <property type="match status" value="1"/>
</dbReference>
<evidence type="ECO:0000256" key="8">
    <source>
        <dbReference type="ARBA" id="ARBA00022448"/>
    </source>
</evidence>
<dbReference type="SUPFAM" id="SSF52009">
    <property type="entry name" value="Phosphohistidine domain"/>
    <property type="match status" value="1"/>
</dbReference>
<keyword evidence="8" id="KW-0813">Transport</keyword>
<evidence type="ECO:0000313" key="19">
    <source>
        <dbReference type="Proteomes" id="UP000186400"/>
    </source>
</evidence>
<reference evidence="19" key="1">
    <citation type="submission" date="2017-01" db="EMBL/GenBank/DDBJ databases">
        <authorList>
            <person name="Varghese N."/>
            <person name="Submissions S."/>
        </authorList>
    </citation>
    <scope>NUCLEOTIDE SEQUENCE [LARGE SCALE GENOMIC DNA]</scope>
    <source>
        <strain evidence="19">ASpG1</strain>
    </source>
</reference>
<keyword evidence="19" id="KW-1185">Reference proteome</keyword>